<feature type="compositionally biased region" description="Polar residues" evidence="1">
    <location>
        <begin position="1"/>
        <end position="11"/>
    </location>
</feature>
<dbReference type="Proteomes" id="UP000188268">
    <property type="component" value="Unassembled WGS sequence"/>
</dbReference>
<proteinExistence type="predicted"/>
<evidence type="ECO:0000256" key="1">
    <source>
        <dbReference type="SAM" id="MobiDB-lite"/>
    </source>
</evidence>
<dbReference type="Gramene" id="OMO61615">
    <property type="protein sequence ID" value="OMO61615"/>
    <property type="gene ID" value="CCACVL1_23382"/>
</dbReference>
<name>A0A1R3GU27_COCAP</name>
<sequence>MGIGSGSMNKTPRTHDQVKFHKANTKF</sequence>
<dbReference type="EMBL" id="AWWV01013419">
    <property type="protein sequence ID" value="OMO61615.1"/>
    <property type="molecule type" value="Genomic_DNA"/>
</dbReference>
<keyword evidence="3" id="KW-1185">Reference proteome</keyword>
<evidence type="ECO:0000313" key="3">
    <source>
        <dbReference type="Proteomes" id="UP000188268"/>
    </source>
</evidence>
<reference evidence="2 3" key="1">
    <citation type="submission" date="2013-09" db="EMBL/GenBank/DDBJ databases">
        <title>Corchorus capsularis genome sequencing.</title>
        <authorList>
            <person name="Alam M."/>
            <person name="Haque M.S."/>
            <person name="Islam M.S."/>
            <person name="Emdad E.M."/>
            <person name="Islam M.M."/>
            <person name="Ahmed B."/>
            <person name="Halim A."/>
            <person name="Hossen Q.M.M."/>
            <person name="Hossain M.Z."/>
            <person name="Ahmed R."/>
            <person name="Khan M.M."/>
            <person name="Islam R."/>
            <person name="Rashid M.M."/>
            <person name="Khan S.A."/>
            <person name="Rahman M.S."/>
            <person name="Alam M."/>
        </authorList>
    </citation>
    <scope>NUCLEOTIDE SEQUENCE [LARGE SCALE GENOMIC DNA]</scope>
    <source>
        <strain evidence="3">cv. CVL-1</strain>
        <tissue evidence="2">Whole seedling</tissue>
    </source>
</reference>
<dbReference type="AlphaFoldDB" id="A0A1R3GU27"/>
<evidence type="ECO:0000313" key="2">
    <source>
        <dbReference type="EMBL" id="OMO61615.1"/>
    </source>
</evidence>
<feature type="region of interest" description="Disordered" evidence="1">
    <location>
        <begin position="1"/>
        <end position="27"/>
    </location>
</feature>
<protein>
    <submittedName>
        <fullName evidence="2">Uncharacterized protein</fullName>
    </submittedName>
</protein>
<gene>
    <name evidence="2" type="ORF">CCACVL1_23382</name>
</gene>
<organism evidence="2 3">
    <name type="scientific">Corchorus capsularis</name>
    <name type="common">Jute</name>
    <dbReference type="NCBI Taxonomy" id="210143"/>
    <lineage>
        <taxon>Eukaryota</taxon>
        <taxon>Viridiplantae</taxon>
        <taxon>Streptophyta</taxon>
        <taxon>Embryophyta</taxon>
        <taxon>Tracheophyta</taxon>
        <taxon>Spermatophyta</taxon>
        <taxon>Magnoliopsida</taxon>
        <taxon>eudicotyledons</taxon>
        <taxon>Gunneridae</taxon>
        <taxon>Pentapetalae</taxon>
        <taxon>rosids</taxon>
        <taxon>malvids</taxon>
        <taxon>Malvales</taxon>
        <taxon>Malvaceae</taxon>
        <taxon>Grewioideae</taxon>
        <taxon>Apeibeae</taxon>
        <taxon>Corchorus</taxon>
    </lineage>
</organism>
<comment type="caution">
    <text evidence="2">The sequence shown here is derived from an EMBL/GenBank/DDBJ whole genome shotgun (WGS) entry which is preliminary data.</text>
</comment>
<accession>A0A1R3GU27</accession>